<dbReference type="SUPFAM" id="SSF101238">
    <property type="entry name" value="XPC-binding domain"/>
    <property type="match status" value="1"/>
</dbReference>
<dbReference type="GO" id="GO:0005829">
    <property type="term" value="C:cytosol"/>
    <property type="evidence" value="ECO:0007669"/>
    <property type="project" value="TreeGrafter"/>
</dbReference>
<dbReference type="PANTHER" id="PTHR10621">
    <property type="entry name" value="UV EXCISION REPAIR PROTEIN RAD23"/>
    <property type="match status" value="1"/>
</dbReference>
<dbReference type="SMART" id="SM00165">
    <property type="entry name" value="UBA"/>
    <property type="match status" value="2"/>
</dbReference>
<dbReference type="Pfam" id="PF00627">
    <property type="entry name" value="UBA"/>
    <property type="match status" value="2"/>
</dbReference>
<dbReference type="GO" id="GO:0031593">
    <property type="term" value="F:polyubiquitin modification-dependent protein binding"/>
    <property type="evidence" value="ECO:0007669"/>
    <property type="project" value="UniProtKB-UniRule"/>
</dbReference>
<comment type="subcellular location">
    <subcellularLocation>
        <location evidence="5">Nucleus</location>
    </subcellularLocation>
    <subcellularLocation>
        <location evidence="5">Cytoplasm</location>
    </subcellularLocation>
</comment>
<protein>
    <recommendedName>
        <fullName evidence="5">UV excision repair protein RAD23</fullName>
    </recommendedName>
</protein>
<dbReference type="FunFam" id="1.10.10.540:FF:000001">
    <property type="entry name" value="UV excision repair protein RAD23 B"/>
    <property type="match status" value="1"/>
</dbReference>
<dbReference type="PROSITE" id="PS50030">
    <property type="entry name" value="UBA"/>
    <property type="match status" value="2"/>
</dbReference>
<organism evidence="8 9">
    <name type="scientific">Jimgerdemannia flammicorona</name>
    <dbReference type="NCBI Taxonomy" id="994334"/>
    <lineage>
        <taxon>Eukaryota</taxon>
        <taxon>Fungi</taxon>
        <taxon>Fungi incertae sedis</taxon>
        <taxon>Mucoromycota</taxon>
        <taxon>Mucoromycotina</taxon>
        <taxon>Endogonomycetes</taxon>
        <taxon>Endogonales</taxon>
        <taxon>Endogonaceae</taxon>
        <taxon>Jimgerdemannia</taxon>
    </lineage>
</organism>
<evidence type="ECO:0000313" key="8">
    <source>
        <dbReference type="EMBL" id="RUS28187.1"/>
    </source>
</evidence>
<dbReference type="FunFam" id="1.10.8.10:FF:000003">
    <property type="entry name" value="UV excision repair protein RAD23 homolog"/>
    <property type="match status" value="1"/>
</dbReference>
<dbReference type="Gene3D" id="1.10.10.540">
    <property type="entry name" value="XPC-binding domain"/>
    <property type="match status" value="1"/>
</dbReference>
<name>A0A433QEI0_9FUNG</name>
<comment type="function">
    <text evidence="5">Multiubiquitin chain receptor involved in modulation of proteasomal degradation. Involved in nucleotide excision repair.</text>
</comment>
<evidence type="ECO:0000256" key="2">
    <source>
        <dbReference type="ARBA" id="ARBA00022763"/>
    </source>
</evidence>
<dbReference type="FunFam" id="1.10.8.10:FF:000002">
    <property type="entry name" value="UV excision repair protein RAD23 homolog"/>
    <property type="match status" value="1"/>
</dbReference>
<accession>A0A433QEI0</accession>
<dbReference type="GO" id="GO:0043161">
    <property type="term" value="P:proteasome-mediated ubiquitin-dependent protein catabolic process"/>
    <property type="evidence" value="ECO:0007669"/>
    <property type="project" value="UniProtKB-UniRule"/>
</dbReference>
<dbReference type="GO" id="GO:0006289">
    <property type="term" value="P:nucleotide-excision repair"/>
    <property type="evidence" value="ECO:0007669"/>
    <property type="project" value="UniProtKB-UniRule"/>
</dbReference>
<keyword evidence="9" id="KW-1185">Reference proteome</keyword>
<dbReference type="InterPro" id="IPR006636">
    <property type="entry name" value="STI1_HS-bd"/>
</dbReference>
<feature type="domain" description="UBA" evidence="7">
    <location>
        <begin position="432"/>
        <end position="473"/>
    </location>
</feature>
<dbReference type="Proteomes" id="UP000274822">
    <property type="component" value="Unassembled WGS sequence"/>
</dbReference>
<evidence type="ECO:0000313" key="9">
    <source>
        <dbReference type="Proteomes" id="UP000274822"/>
    </source>
</evidence>
<keyword evidence="4 5" id="KW-0539">Nucleus</keyword>
<evidence type="ECO:0000256" key="3">
    <source>
        <dbReference type="ARBA" id="ARBA00023204"/>
    </source>
</evidence>
<dbReference type="GO" id="GO:0043130">
    <property type="term" value="F:ubiquitin binding"/>
    <property type="evidence" value="ECO:0007669"/>
    <property type="project" value="UniProtKB-UniRule"/>
</dbReference>
<reference evidence="8 9" key="1">
    <citation type="journal article" date="2018" name="New Phytol.">
        <title>Phylogenomics of Endogonaceae and evolution of mycorrhizas within Mucoromycota.</title>
        <authorList>
            <person name="Chang Y."/>
            <person name="Desiro A."/>
            <person name="Na H."/>
            <person name="Sandor L."/>
            <person name="Lipzen A."/>
            <person name="Clum A."/>
            <person name="Barry K."/>
            <person name="Grigoriev I.V."/>
            <person name="Martin F.M."/>
            <person name="Stajich J.E."/>
            <person name="Smith M.E."/>
            <person name="Bonito G."/>
            <person name="Spatafora J.W."/>
        </authorList>
    </citation>
    <scope>NUCLEOTIDE SEQUENCE [LARGE SCALE GENOMIC DNA]</scope>
    <source>
        <strain evidence="8 9">AD002</strain>
    </source>
</reference>
<dbReference type="Gene3D" id="3.10.20.90">
    <property type="entry name" value="Phosphatidylinositol 3-kinase Catalytic Subunit, Chain A, domain 1"/>
    <property type="match status" value="1"/>
</dbReference>
<comment type="caution">
    <text evidence="8">The sequence shown here is derived from an EMBL/GenBank/DDBJ whole genome shotgun (WGS) entry which is preliminary data.</text>
</comment>
<dbReference type="InterPro" id="IPR029071">
    <property type="entry name" value="Ubiquitin-like_domsf"/>
</dbReference>
<dbReference type="GO" id="GO:0003684">
    <property type="term" value="F:damaged DNA binding"/>
    <property type="evidence" value="ECO:0007669"/>
    <property type="project" value="UniProtKB-UniRule"/>
</dbReference>
<evidence type="ECO:0000256" key="5">
    <source>
        <dbReference type="RuleBase" id="RU367049"/>
    </source>
</evidence>
<dbReference type="SUPFAM" id="SSF54236">
    <property type="entry name" value="Ubiquitin-like"/>
    <property type="match status" value="1"/>
</dbReference>
<dbReference type="SUPFAM" id="SSF46934">
    <property type="entry name" value="UBA-like"/>
    <property type="match status" value="2"/>
</dbReference>
<gene>
    <name evidence="8" type="ORF">BC938DRAFT_482197</name>
</gene>
<evidence type="ECO:0000259" key="7">
    <source>
        <dbReference type="PROSITE" id="PS50030"/>
    </source>
</evidence>
<feature type="region of interest" description="Disordered" evidence="6">
    <location>
        <begin position="1"/>
        <end position="23"/>
    </location>
</feature>
<evidence type="ECO:0000256" key="6">
    <source>
        <dbReference type="SAM" id="MobiDB-lite"/>
    </source>
</evidence>
<dbReference type="InterPro" id="IPR015360">
    <property type="entry name" value="XPC-bd"/>
</dbReference>
<keyword evidence="5" id="KW-0963">Cytoplasm</keyword>
<dbReference type="SMART" id="SM00727">
    <property type="entry name" value="STI1"/>
    <property type="match status" value="1"/>
</dbReference>
<dbReference type="EMBL" id="RBNJ01007024">
    <property type="protein sequence ID" value="RUS28187.1"/>
    <property type="molecule type" value="Genomic_DNA"/>
</dbReference>
<dbReference type="GO" id="GO:0005654">
    <property type="term" value="C:nucleoplasm"/>
    <property type="evidence" value="ECO:0007669"/>
    <property type="project" value="TreeGrafter"/>
</dbReference>
<keyword evidence="2 5" id="KW-0227">DNA damage</keyword>
<dbReference type="PRINTS" id="PR01839">
    <property type="entry name" value="RAD23PROTEIN"/>
</dbReference>
<dbReference type="InterPro" id="IPR036353">
    <property type="entry name" value="XPC-bd_sf"/>
</dbReference>
<keyword evidence="3 5" id="KW-0234">DNA repair</keyword>
<dbReference type="Gene3D" id="1.10.8.10">
    <property type="entry name" value="DNA helicase RuvA subunit, C-terminal domain"/>
    <property type="match status" value="2"/>
</dbReference>
<feature type="region of interest" description="Disordered" evidence="6">
    <location>
        <begin position="196"/>
        <end position="218"/>
    </location>
</feature>
<dbReference type="InterPro" id="IPR004806">
    <property type="entry name" value="Rad23"/>
</dbReference>
<dbReference type="GO" id="GO:0070628">
    <property type="term" value="F:proteasome binding"/>
    <property type="evidence" value="ECO:0007669"/>
    <property type="project" value="TreeGrafter"/>
</dbReference>
<keyword evidence="1" id="KW-0677">Repeat</keyword>
<dbReference type="NCBIfam" id="TIGR00601">
    <property type="entry name" value="rad23"/>
    <property type="match status" value="1"/>
</dbReference>
<proteinExistence type="inferred from homology"/>
<dbReference type="Pfam" id="PF09280">
    <property type="entry name" value="XPC-binding"/>
    <property type="match status" value="1"/>
</dbReference>
<evidence type="ECO:0000256" key="1">
    <source>
        <dbReference type="ARBA" id="ARBA00022737"/>
    </source>
</evidence>
<dbReference type="AlphaFoldDB" id="A0A433QEI0"/>
<comment type="similarity">
    <text evidence="5">Belongs to the RAD23 family.</text>
</comment>
<dbReference type="PANTHER" id="PTHR10621:SF0">
    <property type="entry name" value="UV EXCISION REPAIR PROTEIN RAD23"/>
    <property type="match status" value="1"/>
</dbReference>
<dbReference type="InterPro" id="IPR015940">
    <property type="entry name" value="UBA"/>
</dbReference>
<sequence length="479" mass="51619">MRPTTNPVRQAEDRAGPKPPSWSPEANLFRCVWHDARMAQGSFRLDMDSDSASGATPPAEKWFVIFGNTPPNCHVQTQREIRVTSSNTVGNTWEIARRFHAMRFDSMKYRNRKLTNCHENSLPSGKILADDKPVSEYKITEKDFLVVMVSKPKAAAAGPSTPITTPINTVSTATIAAPAPAPLPVPVAPPAPLVQATSTPANPVPAPAPENTTASAPIPAATGTSWNSSGALGVCILTGPEYESAIQNMMEMGFEREEVVRAMRASFNNPDRAVEYLMTVAIVVICLKTCILQGIPEHLLRDHAPAVAPGAAATAPQTQATAPTQPAANTGHQNLFAAAQQAAAAQQQQQQHAAAAGSDLSFLRAQPQFQQLRQLVQANPGLLQPLLQQLGQSNPDLLQLINANQQSFLQLLNEGDEGEGEVPPGSQYIQVTQEEKEAIDRLEAMGFERAAVIEAFFACDKNEEIAANYLLEHGNDDDF</sequence>
<feature type="domain" description="UBA" evidence="7">
    <location>
        <begin position="240"/>
        <end position="280"/>
    </location>
</feature>
<feature type="region of interest" description="Disordered" evidence="6">
    <location>
        <begin position="310"/>
        <end position="329"/>
    </location>
</feature>
<dbReference type="CDD" id="cd14280">
    <property type="entry name" value="UBA1_Rad23_like"/>
    <property type="match status" value="1"/>
</dbReference>
<dbReference type="InterPro" id="IPR009060">
    <property type="entry name" value="UBA-like_sf"/>
</dbReference>
<evidence type="ECO:0000256" key="4">
    <source>
        <dbReference type="ARBA" id="ARBA00023242"/>
    </source>
</evidence>